<accession>A0A016XLU1</accession>
<feature type="region of interest" description="Disordered" evidence="2">
    <location>
        <begin position="118"/>
        <end position="195"/>
    </location>
</feature>
<dbReference type="Proteomes" id="UP000023268">
    <property type="component" value="Unassembled WGS sequence"/>
</dbReference>
<feature type="compositionally biased region" description="Low complexity" evidence="2">
    <location>
        <begin position="141"/>
        <end position="157"/>
    </location>
</feature>
<feature type="compositionally biased region" description="Basic residues" evidence="2">
    <location>
        <begin position="163"/>
        <end position="175"/>
    </location>
</feature>
<organism evidence="3 4">
    <name type="scientific">Hylemonella gracilis str. Niagara R</name>
    <dbReference type="NCBI Taxonomy" id="1458275"/>
    <lineage>
        <taxon>Bacteria</taxon>
        <taxon>Pseudomonadati</taxon>
        <taxon>Pseudomonadota</taxon>
        <taxon>Betaproteobacteria</taxon>
        <taxon>Burkholderiales</taxon>
        <taxon>Comamonadaceae</taxon>
        <taxon>Hylemonella</taxon>
    </lineage>
</organism>
<keyword evidence="1" id="KW-0175">Coiled coil</keyword>
<evidence type="ECO:0000256" key="2">
    <source>
        <dbReference type="SAM" id="MobiDB-lite"/>
    </source>
</evidence>
<dbReference type="OrthoDB" id="8913478at2"/>
<evidence type="ECO:0000256" key="1">
    <source>
        <dbReference type="SAM" id="Coils"/>
    </source>
</evidence>
<dbReference type="RefSeq" id="WP_035607790.1">
    <property type="nucleotide sequence ID" value="NZ_JEMG01000001.1"/>
</dbReference>
<name>A0A016XLU1_9BURK</name>
<evidence type="ECO:0008006" key="5">
    <source>
        <dbReference type="Google" id="ProtNLM"/>
    </source>
</evidence>
<dbReference type="EMBL" id="JEMG01000001">
    <property type="protein sequence ID" value="EYC52875.1"/>
    <property type="molecule type" value="Genomic_DNA"/>
</dbReference>
<reference evidence="3 4" key="1">
    <citation type="submission" date="2014-02" db="EMBL/GenBank/DDBJ databases">
        <title>Draft Genome of Hylemonella gracilis isolated from the Niagara River.</title>
        <authorList>
            <person name="Pawlowski D.R."/>
            <person name="Koudelka G.B."/>
        </authorList>
    </citation>
    <scope>NUCLEOTIDE SEQUENCE [LARGE SCALE GENOMIC DNA]</scope>
    <source>
        <strain evidence="3 4">Niagara R</strain>
    </source>
</reference>
<proteinExistence type="predicted"/>
<dbReference type="AlphaFoldDB" id="A0A016XLU1"/>
<feature type="coiled-coil region" evidence="1">
    <location>
        <begin position="77"/>
        <end position="111"/>
    </location>
</feature>
<evidence type="ECO:0000313" key="4">
    <source>
        <dbReference type="Proteomes" id="UP000023268"/>
    </source>
</evidence>
<protein>
    <recommendedName>
        <fullName evidence="5">DNA-binding protein</fullName>
    </recommendedName>
</protein>
<sequence>MAYALKKPRLGTSPKELEQLVRDLGFNYALKILEVSERTLRRWLDGQGRIPAAAMQALYWLSSDGFQDAFLDSHWAHQHLVTKVHELEAQLETVRSERDELQTEMEAVLAQLSAELAPPAVSAPAQRPTEKPLPHRRRWPSRPLLPRAPRGSSAAPSSPQPCHQRHVRQRFRRQPCRAGLRQAGPAATLTDRRPLWGADQIRTWLGAAPGST</sequence>
<evidence type="ECO:0000313" key="3">
    <source>
        <dbReference type="EMBL" id="EYC52875.1"/>
    </source>
</evidence>
<comment type="caution">
    <text evidence="3">The sequence shown here is derived from an EMBL/GenBank/DDBJ whole genome shotgun (WGS) entry which is preliminary data.</text>
</comment>
<gene>
    <name evidence="3" type="ORF">AZ34_10540</name>
</gene>